<name>A0A9J6FV04_HAELO</name>
<dbReference type="VEuPathDB" id="VectorBase:HLOH_061627"/>
<keyword evidence="2" id="KW-1185">Reference proteome</keyword>
<dbReference type="Proteomes" id="UP000821853">
    <property type="component" value="Chromosome 2"/>
</dbReference>
<proteinExistence type="predicted"/>
<sequence>MVMLAVMAVSRKLPPYVIIKRKILPKDTFPPYVTARGQGKAWKSAYLIADWMTAMKWHRPGNESIAEAWTMIGADIVVKSFKKTGIVNALDTTEDHLGWDEDKASKTDEKS</sequence>
<reference evidence="1 2" key="1">
    <citation type="journal article" date="2020" name="Cell">
        <title>Large-Scale Comparative Analyses of Tick Genomes Elucidate Their Genetic Diversity and Vector Capacities.</title>
        <authorList>
            <consortium name="Tick Genome and Microbiome Consortium (TIGMIC)"/>
            <person name="Jia N."/>
            <person name="Wang J."/>
            <person name="Shi W."/>
            <person name="Du L."/>
            <person name="Sun Y."/>
            <person name="Zhan W."/>
            <person name="Jiang J.F."/>
            <person name="Wang Q."/>
            <person name="Zhang B."/>
            <person name="Ji P."/>
            <person name="Bell-Sakyi L."/>
            <person name="Cui X.M."/>
            <person name="Yuan T.T."/>
            <person name="Jiang B.G."/>
            <person name="Yang W.F."/>
            <person name="Lam T.T."/>
            <person name="Chang Q.C."/>
            <person name="Ding S.J."/>
            <person name="Wang X.J."/>
            <person name="Zhu J.G."/>
            <person name="Ruan X.D."/>
            <person name="Zhao L."/>
            <person name="Wei J.T."/>
            <person name="Ye R.Z."/>
            <person name="Que T.C."/>
            <person name="Du C.H."/>
            <person name="Zhou Y.H."/>
            <person name="Cheng J.X."/>
            <person name="Dai P.F."/>
            <person name="Guo W.B."/>
            <person name="Han X.H."/>
            <person name="Huang E.J."/>
            <person name="Li L.F."/>
            <person name="Wei W."/>
            <person name="Gao Y.C."/>
            <person name="Liu J.Z."/>
            <person name="Shao H.Z."/>
            <person name="Wang X."/>
            <person name="Wang C.C."/>
            <person name="Yang T.C."/>
            <person name="Huo Q.B."/>
            <person name="Li W."/>
            <person name="Chen H.Y."/>
            <person name="Chen S.E."/>
            <person name="Zhou L.G."/>
            <person name="Ni X.B."/>
            <person name="Tian J.H."/>
            <person name="Sheng Y."/>
            <person name="Liu T."/>
            <person name="Pan Y.S."/>
            <person name="Xia L.Y."/>
            <person name="Li J."/>
            <person name="Zhao F."/>
            <person name="Cao W.C."/>
        </authorList>
    </citation>
    <scope>NUCLEOTIDE SEQUENCE [LARGE SCALE GENOMIC DNA]</scope>
    <source>
        <strain evidence="1">HaeL-2018</strain>
    </source>
</reference>
<organism evidence="1 2">
    <name type="scientific">Haemaphysalis longicornis</name>
    <name type="common">Bush tick</name>
    <dbReference type="NCBI Taxonomy" id="44386"/>
    <lineage>
        <taxon>Eukaryota</taxon>
        <taxon>Metazoa</taxon>
        <taxon>Ecdysozoa</taxon>
        <taxon>Arthropoda</taxon>
        <taxon>Chelicerata</taxon>
        <taxon>Arachnida</taxon>
        <taxon>Acari</taxon>
        <taxon>Parasitiformes</taxon>
        <taxon>Ixodida</taxon>
        <taxon>Ixodoidea</taxon>
        <taxon>Ixodidae</taxon>
        <taxon>Haemaphysalinae</taxon>
        <taxon>Haemaphysalis</taxon>
    </lineage>
</organism>
<dbReference type="OrthoDB" id="2162928at2759"/>
<protein>
    <submittedName>
        <fullName evidence="1">Uncharacterized protein</fullName>
    </submittedName>
</protein>
<evidence type="ECO:0000313" key="2">
    <source>
        <dbReference type="Proteomes" id="UP000821853"/>
    </source>
</evidence>
<gene>
    <name evidence="1" type="ORF">HPB48_021074</name>
</gene>
<dbReference type="EMBL" id="JABSTR010000004">
    <property type="protein sequence ID" value="KAH9366623.1"/>
    <property type="molecule type" value="Genomic_DNA"/>
</dbReference>
<accession>A0A9J6FV04</accession>
<evidence type="ECO:0000313" key="1">
    <source>
        <dbReference type="EMBL" id="KAH9366623.1"/>
    </source>
</evidence>
<dbReference type="AlphaFoldDB" id="A0A9J6FV04"/>
<comment type="caution">
    <text evidence="1">The sequence shown here is derived from an EMBL/GenBank/DDBJ whole genome shotgun (WGS) entry which is preliminary data.</text>
</comment>